<evidence type="ECO:0000256" key="7">
    <source>
        <dbReference type="ARBA" id="ARBA00022562"/>
    </source>
</evidence>
<comment type="subunit">
    <text evidence="17">Monomer. Homodimer. Homooligomer. Self-interaction correlates with nuclear localization and efficient activation of transcription.</text>
</comment>
<evidence type="ECO:0000256" key="18">
    <source>
        <dbReference type="SAM" id="MobiDB-lite"/>
    </source>
</evidence>
<evidence type="ECO:0000256" key="2">
    <source>
        <dbReference type="ARBA" id="ARBA00004192"/>
    </source>
</evidence>
<evidence type="ECO:0000256" key="5">
    <source>
        <dbReference type="ARBA" id="ARBA00022463"/>
    </source>
</evidence>
<keyword evidence="9" id="KW-1090">Inhibition of host innate immune response by virus</keyword>
<comment type="subcellular location">
    <subcellularLocation>
        <location evidence="2 17">Host cytoplasm</location>
    </subcellularLocation>
    <subcellularLocation>
        <location evidence="1 17">Host nucleus</location>
    </subcellularLocation>
</comment>
<dbReference type="Pfam" id="PF01440">
    <property type="entry name" value="Gemini_AL2"/>
    <property type="match status" value="1"/>
</dbReference>
<dbReference type="GO" id="GO:0042025">
    <property type="term" value="C:host cell nucleus"/>
    <property type="evidence" value="ECO:0007669"/>
    <property type="project" value="UniProtKB-SubCell"/>
</dbReference>
<dbReference type="GO" id="GO:0005198">
    <property type="term" value="F:structural molecule activity"/>
    <property type="evidence" value="ECO:0007669"/>
    <property type="project" value="InterPro"/>
</dbReference>
<comment type="similarity">
    <text evidence="3 17">Belongs to the geminiviridae transcriptional activator protein family.</text>
</comment>
<dbReference type="EMBL" id="MN909041">
    <property type="protein sequence ID" value="QOU08758.1"/>
    <property type="molecule type" value="Genomic_DNA"/>
</dbReference>
<sequence>MRRSSPSQSHCTQVPIKIEHQKVRKKYNRRKRVDLECGCTYFRSLNCHNHGFTHRGIHHCSSSDEWRIYLGYGKSPVFQDPRPPGQAVPPQPRHHNGPSAVQPQPEESLGDSQMFHNLPDLDSFTSSDMAFLEGLTQSSSWVLR</sequence>
<dbReference type="InterPro" id="IPR000942">
    <property type="entry name" value="Gemini_AL2"/>
</dbReference>
<evidence type="ECO:0000256" key="15">
    <source>
        <dbReference type="ARBA" id="ARBA00023200"/>
    </source>
</evidence>
<dbReference type="GO" id="GO:0008270">
    <property type="term" value="F:zinc ion binding"/>
    <property type="evidence" value="ECO:0007669"/>
    <property type="project" value="UniProtKB-KW"/>
</dbReference>
<dbReference type="PRINTS" id="PR00230">
    <property type="entry name" value="GEMCOATAL2"/>
</dbReference>
<dbReference type="GO" id="GO:0003677">
    <property type="term" value="F:DNA binding"/>
    <property type="evidence" value="ECO:0007669"/>
    <property type="project" value="UniProtKB-KW"/>
</dbReference>
<evidence type="ECO:0000256" key="1">
    <source>
        <dbReference type="ARBA" id="ARBA00004147"/>
    </source>
</evidence>
<evidence type="ECO:0000256" key="4">
    <source>
        <dbReference type="ARBA" id="ARBA00014388"/>
    </source>
</evidence>
<evidence type="ECO:0000256" key="8">
    <source>
        <dbReference type="ARBA" id="ARBA00022581"/>
    </source>
</evidence>
<organism evidence="19">
    <name type="scientific">Sida leaf curl virus</name>
    <dbReference type="NCBI Taxonomy" id="337823"/>
    <lineage>
        <taxon>Viruses</taxon>
        <taxon>Monodnaviria</taxon>
        <taxon>Shotokuvirae</taxon>
        <taxon>Cressdnaviricota</taxon>
        <taxon>Repensiviricetes</taxon>
        <taxon>Geplafuvirales</taxon>
        <taxon>Geminiviridae</taxon>
        <taxon>Begomovirus</taxon>
        <taxon>Begomovirus sidacontorsionis</taxon>
    </lineage>
</organism>
<dbReference type="GO" id="GO:0030430">
    <property type="term" value="C:host cell cytoplasm"/>
    <property type="evidence" value="ECO:0007669"/>
    <property type="project" value="UniProtKB-SubCell"/>
</dbReference>
<gene>
    <name evidence="19" type="primary">AC2</name>
</gene>
<evidence type="ECO:0000256" key="3">
    <source>
        <dbReference type="ARBA" id="ARBA00007672"/>
    </source>
</evidence>
<evidence type="ECO:0000256" key="11">
    <source>
        <dbReference type="ARBA" id="ARBA00022771"/>
    </source>
</evidence>
<keyword evidence="6" id="KW-0597">Phosphoprotein</keyword>
<comment type="function">
    <text evidence="17">Strong activator of the late viral genes promoters. Acts as a suppressor of RNA-mediated gene silencing, also known as post-transcriptional gene silencing (PTGS), a mechanism of plant viral defense that limits the accumulation of viral RNAs. Also suppresses the host basal defense by interacting with and inhibiting SNF1 kinase, a key regulator of cell metabolism implicated in innate antiviral defense. Determines pathogenicity.</text>
</comment>
<keyword evidence="15 17" id="KW-1035">Host cytoplasm</keyword>
<keyword evidence="8 17" id="KW-0945">Host-virus interaction</keyword>
<dbReference type="GO" id="GO:0052170">
    <property type="term" value="P:symbiont-mediated suppression of host innate immune response"/>
    <property type="evidence" value="ECO:0007669"/>
    <property type="project" value="UniProtKB-KW"/>
</dbReference>
<evidence type="ECO:0000256" key="9">
    <source>
        <dbReference type="ARBA" id="ARBA00022632"/>
    </source>
</evidence>
<evidence type="ECO:0000256" key="13">
    <source>
        <dbReference type="ARBA" id="ARBA00023125"/>
    </source>
</evidence>
<evidence type="ECO:0000256" key="10">
    <source>
        <dbReference type="ARBA" id="ARBA00022723"/>
    </source>
</evidence>
<keyword evidence="16" id="KW-0899">Viral immunoevasion</keyword>
<keyword evidence="12 17" id="KW-0862">Zinc</keyword>
<proteinExistence type="inferred from homology"/>
<evidence type="ECO:0000256" key="16">
    <source>
        <dbReference type="ARBA" id="ARBA00023280"/>
    </source>
</evidence>
<name>A0A7S6PSA3_9GEMI</name>
<evidence type="ECO:0000256" key="14">
    <source>
        <dbReference type="ARBA" id="ARBA00023159"/>
    </source>
</evidence>
<dbReference type="GO" id="GO:0019028">
    <property type="term" value="C:viral capsid"/>
    <property type="evidence" value="ECO:0007669"/>
    <property type="project" value="InterPro"/>
</dbReference>
<reference evidence="19" key="1">
    <citation type="submission" date="2020-01" db="EMBL/GenBank/DDBJ databases">
        <title>The molecular characterization of 4 begomoviruses in Guangdong.</title>
        <authorList>
            <person name="Tang Y.F."/>
            <person name="He Z.F."/>
        </authorList>
    </citation>
    <scope>NUCLEOTIDE SEQUENCE</scope>
    <source>
        <strain evidence="19">Tomato</strain>
    </source>
</reference>
<evidence type="ECO:0000256" key="12">
    <source>
        <dbReference type="ARBA" id="ARBA00022833"/>
    </source>
</evidence>
<feature type="region of interest" description="Disordered" evidence="18">
    <location>
        <begin position="77"/>
        <end position="115"/>
    </location>
</feature>
<evidence type="ECO:0000313" key="19">
    <source>
        <dbReference type="EMBL" id="QOU08758.1"/>
    </source>
</evidence>
<evidence type="ECO:0000256" key="6">
    <source>
        <dbReference type="ARBA" id="ARBA00022553"/>
    </source>
</evidence>
<evidence type="ECO:0000256" key="17">
    <source>
        <dbReference type="RuleBase" id="RU363028"/>
    </source>
</evidence>
<keyword evidence="11 17" id="KW-0863">Zinc-finger</keyword>
<accession>A0A7S6PSA3</accession>
<keyword evidence="10 17" id="KW-0479">Metal-binding</keyword>
<comment type="domain">
    <text evidence="17">The zinc finger and the transactivation region are involved in PTGS suppression.</text>
</comment>
<keyword evidence="14 17" id="KW-0010">Activator</keyword>
<protein>
    <recommendedName>
        <fullName evidence="4 17">Transcriptional activator protein</fullName>
        <shortName evidence="17">TrAP</shortName>
    </recommendedName>
</protein>
<feature type="compositionally biased region" description="Pro residues" evidence="18">
    <location>
        <begin position="81"/>
        <end position="91"/>
    </location>
</feature>
<keyword evidence="7 17" id="KW-1048">Host nucleus</keyword>
<keyword evidence="5 17" id="KW-0941">Suppressor of RNA silencing</keyword>
<keyword evidence="13 17" id="KW-0238">DNA-binding</keyword>